<dbReference type="InterPro" id="IPR002589">
    <property type="entry name" value="Macro_dom"/>
</dbReference>
<dbReference type="AlphaFoldDB" id="A0A165E030"/>
<comment type="catalytic activity">
    <reaction evidence="4">
        <text>ADP-alpha-D-ribose 1''-phosphate + H2O = ADP-D-ribose + phosphate</text>
        <dbReference type="Rhea" id="RHEA:25029"/>
        <dbReference type="ChEBI" id="CHEBI:15377"/>
        <dbReference type="ChEBI" id="CHEBI:43474"/>
        <dbReference type="ChEBI" id="CHEBI:57967"/>
        <dbReference type="ChEBI" id="CHEBI:58753"/>
        <dbReference type="EC" id="3.1.3.84"/>
    </reaction>
</comment>
<evidence type="ECO:0000313" key="7">
    <source>
        <dbReference type="Proteomes" id="UP000077266"/>
    </source>
</evidence>
<sequence length="181" mass="19585">MSSTPLSTVTHLVGDLFAAPRNSILVHACNAQGSWGGGIAVEFHNRFPAAFQTYRAHCLAHDADTIMGTCLLIPGAEDSNDVACLFTSRRYGARKDKPTDILRATEAALQDLVKKNIGDKELHACKFNSGKFGVPWADTEALRLLWMRLRRPLVAKRLPPLPGVAVVLAAVLVDVGEALVK</sequence>
<dbReference type="EC" id="3.1.3.84" evidence="2"/>
<gene>
    <name evidence="6" type="ORF">EXIGLDRAFT_841234</name>
</gene>
<dbReference type="Pfam" id="PF01661">
    <property type="entry name" value="Macro"/>
    <property type="match status" value="1"/>
</dbReference>
<dbReference type="PANTHER" id="PTHR12521:SF0">
    <property type="entry name" value="ADP-RIBOSE GLYCOHYDROLASE OARD1"/>
    <property type="match status" value="1"/>
</dbReference>
<dbReference type="CDD" id="cd02901">
    <property type="entry name" value="Macro_Poa1p-like"/>
    <property type="match status" value="1"/>
</dbReference>
<dbReference type="Proteomes" id="UP000077266">
    <property type="component" value="Unassembled WGS sequence"/>
</dbReference>
<organism evidence="6 7">
    <name type="scientific">Exidia glandulosa HHB12029</name>
    <dbReference type="NCBI Taxonomy" id="1314781"/>
    <lineage>
        <taxon>Eukaryota</taxon>
        <taxon>Fungi</taxon>
        <taxon>Dikarya</taxon>
        <taxon>Basidiomycota</taxon>
        <taxon>Agaricomycotina</taxon>
        <taxon>Agaricomycetes</taxon>
        <taxon>Auriculariales</taxon>
        <taxon>Exidiaceae</taxon>
        <taxon>Exidia</taxon>
    </lineage>
</organism>
<dbReference type="STRING" id="1314781.A0A165E030"/>
<dbReference type="PANTHER" id="PTHR12521">
    <property type="entry name" value="PROTEIN C6ORF130"/>
    <property type="match status" value="1"/>
</dbReference>
<evidence type="ECO:0000256" key="1">
    <source>
        <dbReference type="ARBA" id="ARBA00006575"/>
    </source>
</evidence>
<evidence type="ECO:0000259" key="5">
    <source>
        <dbReference type="SMART" id="SM00506"/>
    </source>
</evidence>
<evidence type="ECO:0000256" key="3">
    <source>
        <dbReference type="ARBA" id="ARBA00019744"/>
    </source>
</evidence>
<dbReference type="InterPro" id="IPR050892">
    <property type="entry name" value="ADP-ribose_metab_enzymes"/>
</dbReference>
<dbReference type="GO" id="GO:0140291">
    <property type="term" value="P:peptidyl-glutamate ADP-deribosylation"/>
    <property type="evidence" value="ECO:0007669"/>
    <property type="project" value="TreeGrafter"/>
</dbReference>
<dbReference type="Gene3D" id="3.40.220.10">
    <property type="entry name" value="Leucine Aminopeptidase, subunit E, domain 1"/>
    <property type="match status" value="1"/>
</dbReference>
<evidence type="ECO:0000313" key="6">
    <source>
        <dbReference type="EMBL" id="KZV85782.1"/>
    </source>
</evidence>
<dbReference type="SUPFAM" id="SSF52949">
    <property type="entry name" value="Macro domain-like"/>
    <property type="match status" value="1"/>
</dbReference>
<accession>A0A165E030</accession>
<name>A0A165E030_EXIGL</name>
<feature type="domain" description="Macro" evidence="5">
    <location>
        <begin position="8"/>
        <end position="143"/>
    </location>
</feature>
<keyword evidence="7" id="KW-1185">Reference proteome</keyword>
<dbReference type="EMBL" id="KV426177">
    <property type="protein sequence ID" value="KZV85782.1"/>
    <property type="molecule type" value="Genomic_DNA"/>
</dbReference>
<protein>
    <recommendedName>
        <fullName evidence="3">ADP-ribose 1''-phosphate phosphatase</fullName>
        <ecNumber evidence="2">3.1.3.84</ecNumber>
    </recommendedName>
</protein>
<proteinExistence type="inferred from homology"/>
<dbReference type="OrthoDB" id="2155246at2759"/>
<dbReference type="SMART" id="SM00506">
    <property type="entry name" value="A1pp"/>
    <property type="match status" value="1"/>
</dbReference>
<evidence type="ECO:0000256" key="4">
    <source>
        <dbReference type="ARBA" id="ARBA00034427"/>
    </source>
</evidence>
<evidence type="ECO:0000256" key="2">
    <source>
        <dbReference type="ARBA" id="ARBA00012983"/>
    </source>
</evidence>
<dbReference type="InParanoid" id="A0A165E030"/>
<reference evidence="6 7" key="1">
    <citation type="journal article" date="2016" name="Mol. Biol. Evol.">
        <title>Comparative Genomics of Early-Diverging Mushroom-Forming Fungi Provides Insights into the Origins of Lignocellulose Decay Capabilities.</title>
        <authorList>
            <person name="Nagy L.G."/>
            <person name="Riley R."/>
            <person name="Tritt A."/>
            <person name="Adam C."/>
            <person name="Daum C."/>
            <person name="Floudas D."/>
            <person name="Sun H."/>
            <person name="Yadav J.S."/>
            <person name="Pangilinan J."/>
            <person name="Larsson K.H."/>
            <person name="Matsuura K."/>
            <person name="Barry K."/>
            <person name="Labutti K."/>
            <person name="Kuo R."/>
            <person name="Ohm R.A."/>
            <person name="Bhattacharya S.S."/>
            <person name="Shirouzu T."/>
            <person name="Yoshinaga Y."/>
            <person name="Martin F.M."/>
            <person name="Grigoriev I.V."/>
            <person name="Hibbett D.S."/>
        </authorList>
    </citation>
    <scope>NUCLEOTIDE SEQUENCE [LARGE SCALE GENOMIC DNA]</scope>
    <source>
        <strain evidence="6 7">HHB12029</strain>
    </source>
</reference>
<comment type="similarity">
    <text evidence="1">Belongs to the POA1 family.</text>
</comment>
<dbReference type="InterPro" id="IPR043472">
    <property type="entry name" value="Macro_dom-like"/>
</dbReference>